<feature type="domain" description="BTB" evidence="1">
    <location>
        <begin position="5"/>
        <end position="112"/>
    </location>
</feature>
<feature type="non-terminal residue" evidence="2">
    <location>
        <position position="213"/>
    </location>
</feature>
<dbReference type="Proteomes" id="UP000250266">
    <property type="component" value="Unassembled WGS sequence"/>
</dbReference>
<dbReference type="OrthoDB" id="2414723at2759"/>
<dbReference type="InterPro" id="IPR011333">
    <property type="entry name" value="SKP1/BTB/POZ_sf"/>
</dbReference>
<dbReference type="Gene3D" id="3.30.710.10">
    <property type="entry name" value="Potassium Channel Kv1.1, Chain A"/>
    <property type="match status" value="1"/>
</dbReference>
<organism evidence="2 3">
    <name type="scientific">Lepidopterella palustris CBS 459.81</name>
    <dbReference type="NCBI Taxonomy" id="1314670"/>
    <lineage>
        <taxon>Eukaryota</taxon>
        <taxon>Fungi</taxon>
        <taxon>Dikarya</taxon>
        <taxon>Ascomycota</taxon>
        <taxon>Pezizomycotina</taxon>
        <taxon>Dothideomycetes</taxon>
        <taxon>Pleosporomycetidae</taxon>
        <taxon>Mytilinidiales</taxon>
        <taxon>Argynnaceae</taxon>
        <taxon>Lepidopterella</taxon>
    </lineage>
</organism>
<evidence type="ECO:0000313" key="2">
    <source>
        <dbReference type="EMBL" id="OCK75294.1"/>
    </source>
</evidence>
<feature type="non-terminal residue" evidence="2">
    <location>
        <position position="1"/>
    </location>
</feature>
<protein>
    <recommendedName>
        <fullName evidence="1">BTB domain-containing protein</fullName>
    </recommendedName>
</protein>
<accession>A0A8E2E0Y7</accession>
<sequence length="213" mass="24957">PSPDSVIKLQVGDKIYTAKVGTLTKHSEFFARQFSGRWDLAQMMDENSIYVFEGTDSFTHVFDYIVHGVYPIFFASGRFHQIGEYAKVLAEADYFQVEGLAKWLREKKYLQAFKEEFEWREVEGLDHLDSVFLDRYTQANEETHFEFHPTMWTKKTYVCPRGISVHYGQPNSCGQACAKAECRDYEDRFVKELVWNTAVMVKRIVVDEKLCRE</sequence>
<name>A0A8E2E0Y7_9PEZI</name>
<evidence type="ECO:0000259" key="1">
    <source>
        <dbReference type="SMART" id="SM00225"/>
    </source>
</evidence>
<dbReference type="EMBL" id="KV745336">
    <property type="protein sequence ID" value="OCK75294.1"/>
    <property type="molecule type" value="Genomic_DNA"/>
</dbReference>
<evidence type="ECO:0000313" key="3">
    <source>
        <dbReference type="Proteomes" id="UP000250266"/>
    </source>
</evidence>
<dbReference type="SUPFAM" id="SSF54695">
    <property type="entry name" value="POZ domain"/>
    <property type="match status" value="1"/>
</dbReference>
<gene>
    <name evidence="2" type="ORF">K432DRAFT_274177</name>
</gene>
<keyword evidence="3" id="KW-1185">Reference proteome</keyword>
<proteinExistence type="predicted"/>
<dbReference type="SMART" id="SM00225">
    <property type="entry name" value="BTB"/>
    <property type="match status" value="1"/>
</dbReference>
<dbReference type="InterPro" id="IPR000210">
    <property type="entry name" value="BTB/POZ_dom"/>
</dbReference>
<dbReference type="AlphaFoldDB" id="A0A8E2E0Y7"/>
<reference evidence="2 3" key="1">
    <citation type="journal article" date="2016" name="Nat. Commun.">
        <title>Ectomycorrhizal ecology is imprinted in the genome of the dominant symbiotic fungus Cenococcum geophilum.</title>
        <authorList>
            <consortium name="DOE Joint Genome Institute"/>
            <person name="Peter M."/>
            <person name="Kohler A."/>
            <person name="Ohm R.A."/>
            <person name="Kuo A."/>
            <person name="Krutzmann J."/>
            <person name="Morin E."/>
            <person name="Arend M."/>
            <person name="Barry K.W."/>
            <person name="Binder M."/>
            <person name="Choi C."/>
            <person name="Clum A."/>
            <person name="Copeland A."/>
            <person name="Grisel N."/>
            <person name="Haridas S."/>
            <person name="Kipfer T."/>
            <person name="LaButti K."/>
            <person name="Lindquist E."/>
            <person name="Lipzen A."/>
            <person name="Maire R."/>
            <person name="Meier B."/>
            <person name="Mihaltcheva S."/>
            <person name="Molinier V."/>
            <person name="Murat C."/>
            <person name="Poggeler S."/>
            <person name="Quandt C.A."/>
            <person name="Sperisen C."/>
            <person name="Tritt A."/>
            <person name="Tisserant E."/>
            <person name="Crous P.W."/>
            <person name="Henrissat B."/>
            <person name="Nehls U."/>
            <person name="Egli S."/>
            <person name="Spatafora J.W."/>
            <person name="Grigoriev I.V."/>
            <person name="Martin F.M."/>
        </authorList>
    </citation>
    <scope>NUCLEOTIDE SEQUENCE [LARGE SCALE GENOMIC DNA]</scope>
    <source>
        <strain evidence="2 3">CBS 459.81</strain>
    </source>
</reference>